<evidence type="ECO:0000313" key="1">
    <source>
        <dbReference type="EMBL" id="KAJ3508359.1"/>
    </source>
</evidence>
<organism evidence="1 2">
    <name type="scientific">Agrocybe chaxingu</name>
    <dbReference type="NCBI Taxonomy" id="84603"/>
    <lineage>
        <taxon>Eukaryota</taxon>
        <taxon>Fungi</taxon>
        <taxon>Dikarya</taxon>
        <taxon>Basidiomycota</taxon>
        <taxon>Agaricomycotina</taxon>
        <taxon>Agaricomycetes</taxon>
        <taxon>Agaricomycetidae</taxon>
        <taxon>Agaricales</taxon>
        <taxon>Agaricineae</taxon>
        <taxon>Strophariaceae</taxon>
        <taxon>Agrocybe</taxon>
    </lineage>
</organism>
<evidence type="ECO:0000313" key="2">
    <source>
        <dbReference type="Proteomes" id="UP001148786"/>
    </source>
</evidence>
<proteinExistence type="predicted"/>
<accession>A0A9W8MUP2</accession>
<dbReference type="AlphaFoldDB" id="A0A9W8MUP2"/>
<keyword evidence="2" id="KW-1185">Reference proteome</keyword>
<dbReference type="Proteomes" id="UP001148786">
    <property type="component" value="Unassembled WGS sequence"/>
</dbReference>
<protein>
    <submittedName>
        <fullName evidence="1">Uncharacterized protein</fullName>
    </submittedName>
</protein>
<dbReference type="EMBL" id="JANKHO010000569">
    <property type="protein sequence ID" value="KAJ3508359.1"/>
    <property type="molecule type" value="Genomic_DNA"/>
</dbReference>
<sequence length="82" mass="8941">MSSTLTPSYIHSNSSRFGSPLVTGDSSAAINSENRFLSRTTANAIHRPPPHIATDSLQRYHHEKLIPKADASRNCSQPLALL</sequence>
<gene>
    <name evidence="1" type="ORF">NLJ89_g5803</name>
</gene>
<reference evidence="1" key="1">
    <citation type="submission" date="2022-07" db="EMBL/GenBank/DDBJ databases">
        <title>Genome Sequence of Agrocybe chaxingu.</title>
        <authorList>
            <person name="Buettner E."/>
        </authorList>
    </citation>
    <scope>NUCLEOTIDE SEQUENCE</scope>
    <source>
        <strain evidence="1">MP-N11</strain>
    </source>
</reference>
<comment type="caution">
    <text evidence="1">The sequence shown here is derived from an EMBL/GenBank/DDBJ whole genome shotgun (WGS) entry which is preliminary data.</text>
</comment>
<name>A0A9W8MUP2_9AGAR</name>